<name>A0A7L5ANP9_9MICO</name>
<dbReference type="Proteomes" id="UP000464507">
    <property type="component" value="Chromosome"/>
</dbReference>
<dbReference type="PROSITE" id="PS50956">
    <property type="entry name" value="HTH_ASNC_2"/>
    <property type="match status" value="1"/>
</dbReference>
<dbReference type="InterPro" id="IPR036388">
    <property type="entry name" value="WH-like_DNA-bd_sf"/>
</dbReference>
<proteinExistence type="predicted"/>
<dbReference type="Gene3D" id="1.10.10.10">
    <property type="entry name" value="Winged helix-like DNA-binding domain superfamily/Winged helix DNA-binding domain"/>
    <property type="match status" value="1"/>
</dbReference>
<dbReference type="InterPro" id="IPR019887">
    <property type="entry name" value="Tscrpt_reg_AsnC/Lrp_C"/>
</dbReference>
<dbReference type="GO" id="GO:0043565">
    <property type="term" value="F:sequence-specific DNA binding"/>
    <property type="evidence" value="ECO:0007669"/>
    <property type="project" value="InterPro"/>
</dbReference>
<accession>A0A7L5ANP9</accession>
<dbReference type="GO" id="GO:0005829">
    <property type="term" value="C:cytosol"/>
    <property type="evidence" value="ECO:0007669"/>
    <property type="project" value="TreeGrafter"/>
</dbReference>
<dbReference type="InterPro" id="IPR019888">
    <property type="entry name" value="Tscrpt_reg_AsnC-like"/>
</dbReference>
<keyword evidence="3" id="KW-0804">Transcription</keyword>
<dbReference type="GO" id="GO:0043200">
    <property type="term" value="P:response to amino acid"/>
    <property type="evidence" value="ECO:0007669"/>
    <property type="project" value="TreeGrafter"/>
</dbReference>
<evidence type="ECO:0000256" key="2">
    <source>
        <dbReference type="ARBA" id="ARBA00023125"/>
    </source>
</evidence>
<keyword evidence="1" id="KW-0805">Transcription regulation</keyword>
<dbReference type="InterPro" id="IPR036390">
    <property type="entry name" value="WH_DNA-bd_sf"/>
</dbReference>
<dbReference type="PANTHER" id="PTHR30154:SF54">
    <property type="entry name" value="POSSIBLE TRANSCRIPTIONAL REGULATORY PROTEIN (PROBABLY LRP_ASNC-FAMILY)"/>
    <property type="match status" value="1"/>
</dbReference>
<sequence length="165" mass="17776">MGAPQNPQTRQLDDVDRIIIDLLQQNSRASNIQLAAAAGIAESTCIARVRSLVARGVVSRFTTELDPAALGLDLQALISVGIRAGQRHLMSSFQTEVRALPGVVQVFFLSGAEDFIIHLAVRNSAEVREFVLQHLSVHPAVASTRTSMVFDHEYNGFLAGAPSGE</sequence>
<feature type="domain" description="HTH asnC-type" evidence="4">
    <location>
        <begin position="12"/>
        <end position="73"/>
    </location>
</feature>
<dbReference type="PRINTS" id="PR00033">
    <property type="entry name" value="HTHASNC"/>
</dbReference>
<dbReference type="KEGG" id="mant:BHD05_02420"/>
<dbReference type="Pfam" id="PF01037">
    <property type="entry name" value="AsnC_trans_reg"/>
    <property type="match status" value="1"/>
</dbReference>
<keyword evidence="2" id="KW-0238">DNA-binding</keyword>
<evidence type="ECO:0000259" key="4">
    <source>
        <dbReference type="PROSITE" id="PS50956"/>
    </source>
</evidence>
<dbReference type="EMBL" id="CP017146">
    <property type="protein sequence ID" value="QHO70924.1"/>
    <property type="molecule type" value="Genomic_DNA"/>
</dbReference>
<dbReference type="SUPFAM" id="SSF54909">
    <property type="entry name" value="Dimeric alpha+beta barrel"/>
    <property type="match status" value="1"/>
</dbReference>
<evidence type="ECO:0000256" key="1">
    <source>
        <dbReference type="ARBA" id="ARBA00023015"/>
    </source>
</evidence>
<evidence type="ECO:0000313" key="6">
    <source>
        <dbReference type="Proteomes" id="UP000464507"/>
    </source>
</evidence>
<evidence type="ECO:0000313" key="5">
    <source>
        <dbReference type="EMBL" id="QHO70924.1"/>
    </source>
</evidence>
<gene>
    <name evidence="5" type="ORF">BHD05_02420</name>
</gene>
<dbReference type="PANTHER" id="PTHR30154">
    <property type="entry name" value="LEUCINE-RESPONSIVE REGULATORY PROTEIN"/>
    <property type="match status" value="1"/>
</dbReference>
<dbReference type="Pfam" id="PF13412">
    <property type="entry name" value="HTH_24"/>
    <property type="match status" value="1"/>
</dbReference>
<reference evidence="5 6" key="1">
    <citation type="submission" date="2016-09" db="EMBL/GenBank/DDBJ databases">
        <title>Complete genome sequence of microbes from the polar regions.</title>
        <authorList>
            <person name="Liao L."/>
            <person name="Chen B."/>
        </authorList>
    </citation>
    <scope>NUCLEOTIDE SEQUENCE [LARGE SCALE GENOMIC DNA]</scope>
    <source>
        <strain evidence="5 6">ZS314</strain>
    </source>
</reference>
<dbReference type="InterPro" id="IPR000485">
    <property type="entry name" value="AsnC-type_HTH_dom"/>
</dbReference>
<dbReference type="SUPFAM" id="SSF46785">
    <property type="entry name" value="Winged helix' DNA-binding domain"/>
    <property type="match status" value="1"/>
</dbReference>
<evidence type="ECO:0000256" key="3">
    <source>
        <dbReference type="ARBA" id="ARBA00023163"/>
    </source>
</evidence>
<dbReference type="SMART" id="SM00344">
    <property type="entry name" value="HTH_ASNC"/>
    <property type="match status" value="1"/>
</dbReference>
<dbReference type="AlphaFoldDB" id="A0A7L5ANP9"/>
<dbReference type="Gene3D" id="3.30.70.920">
    <property type="match status" value="1"/>
</dbReference>
<protein>
    <submittedName>
        <fullName evidence="5">AsnC family transcriptional regulator</fullName>
    </submittedName>
</protein>
<organism evidence="5 6">
    <name type="scientific">Marisediminicola antarctica</name>
    <dbReference type="NCBI Taxonomy" id="674079"/>
    <lineage>
        <taxon>Bacteria</taxon>
        <taxon>Bacillati</taxon>
        <taxon>Actinomycetota</taxon>
        <taxon>Actinomycetes</taxon>
        <taxon>Micrococcales</taxon>
        <taxon>Microbacteriaceae</taxon>
        <taxon>Marisediminicola</taxon>
    </lineage>
</organism>
<dbReference type="InterPro" id="IPR011008">
    <property type="entry name" value="Dimeric_a/b-barrel"/>
</dbReference>
<keyword evidence="6" id="KW-1185">Reference proteome</keyword>